<dbReference type="PROSITE" id="PS50943">
    <property type="entry name" value="HTH_CROC1"/>
    <property type="match status" value="1"/>
</dbReference>
<gene>
    <name evidence="2" type="ORF">H7C18_13490</name>
</gene>
<dbReference type="EMBL" id="JACJVO010000016">
    <property type="protein sequence ID" value="MBB6731929.1"/>
    <property type="molecule type" value="Genomic_DNA"/>
</dbReference>
<name>A0A7X0SL74_9BACL</name>
<accession>A0A7X0SL74</accession>
<dbReference type="GO" id="GO:0003677">
    <property type="term" value="F:DNA binding"/>
    <property type="evidence" value="ECO:0007669"/>
    <property type="project" value="InterPro"/>
</dbReference>
<dbReference type="CDD" id="cd00093">
    <property type="entry name" value="HTH_XRE"/>
    <property type="match status" value="1"/>
</dbReference>
<dbReference type="InterPro" id="IPR001387">
    <property type="entry name" value="Cro/C1-type_HTH"/>
</dbReference>
<dbReference type="SMART" id="SM00530">
    <property type="entry name" value="HTH_XRE"/>
    <property type="match status" value="1"/>
</dbReference>
<reference evidence="2 3" key="1">
    <citation type="submission" date="2020-08" db="EMBL/GenBank/DDBJ databases">
        <title>Cohnella phylogeny.</title>
        <authorList>
            <person name="Dunlap C."/>
        </authorList>
    </citation>
    <scope>NUCLEOTIDE SEQUENCE [LARGE SCALE GENOMIC DNA]</scope>
    <source>
        <strain evidence="2 3">CBP 2801</strain>
    </source>
</reference>
<dbReference type="Pfam" id="PF13443">
    <property type="entry name" value="HTH_26"/>
    <property type="match status" value="1"/>
</dbReference>
<dbReference type="InterPro" id="IPR010982">
    <property type="entry name" value="Lambda_DNA-bd_dom_sf"/>
</dbReference>
<dbReference type="Gene3D" id="1.10.260.40">
    <property type="entry name" value="lambda repressor-like DNA-binding domains"/>
    <property type="match status" value="1"/>
</dbReference>
<organism evidence="2 3">
    <name type="scientific">Cohnella zeiphila</name>
    <dbReference type="NCBI Taxonomy" id="2761120"/>
    <lineage>
        <taxon>Bacteria</taxon>
        <taxon>Bacillati</taxon>
        <taxon>Bacillota</taxon>
        <taxon>Bacilli</taxon>
        <taxon>Bacillales</taxon>
        <taxon>Paenibacillaceae</taxon>
        <taxon>Cohnella</taxon>
    </lineage>
</organism>
<dbReference type="Proteomes" id="UP000564644">
    <property type="component" value="Unassembled WGS sequence"/>
</dbReference>
<dbReference type="AlphaFoldDB" id="A0A7X0SL74"/>
<evidence type="ECO:0000313" key="2">
    <source>
        <dbReference type="EMBL" id="MBB6731929.1"/>
    </source>
</evidence>
<feature type="domain" description="HTH cro/C1-type" evidence="1">
    <location>
        <begin position="78"/>
        <end position="118"/>
    </location>
</feature>
<keyword evidence="3" id="KW-1185">Reference proteome</keyword>
<comment type="caution">
    <text evidence="2">The sequence shown here is derived from an EMBL/GenBank/DDBJ whole genome shotgun (WGS) entry which is preliminary data.</text>
</comment>
<protein>
    <submittedName>
        <fullName evidence="2">Helix-turn-helix transcriptional regulator</fullName>
    </submittedName>
</protein>
<sequence>MPVQLTQPPFAQLPYHDAAAFAIMVNMISCDWMDGNIRSGFEVKKILYVGGFVMISAEIVRCRIPELLYRKRKSQVWLAEKTGISKQRISAYIHLRVIMTIPVSAIIAEALNCKLDDLYEIKVSGIGRE</sequence>
<proteinExistence type="predicted"/>
<evidence type="ECO:0000313" key="3">
    <source>
        <dbReference type="Proteomes" id="UP000564644"/>
    </source>
</evidence>
<evidence type="ECO:0000259" key="1">
    <source>
        <dbReference type="PROSITE" id="PS50943"/>
    </source>
</evidence>
<dbReference type="SUPFAM" id="SSF47413">
    <property type="entry name" value="lambda repressor-like DNA-binding domains"/>
    <property type="match status" value="1"/>
</dbReference>